<dbReference type="PANTHER" id="PTHR45947:SF3">
    <property type="entry name" value="SULFOQUINOVOSYL TRANSFERASE SQD2"/>
    <property type="match status" value="1"/>
</dbReference>
<evidence type="ECO:0000259" key="1">
    <source>
        <dbReference type="Pfam" id="PF00534"/>
    </source>
</evidence>
<dbReference type="Proteomes" id="UP001144297">
    <property type="component" value="Unassembled WGS sequence"/>
</dbReference>
<sequence>MRVLLITDSFPPEIRSASHLMLELAEGLRDRGFDVTVATTYPEYNLVDEQRNIKYPDFTEENQIKVIRIKTLPHHKVNFIIRGISQISMPYIFENKIKKYLNKTDVIIVYSPPLPLAMLGAKLKKNFNAKFLLNVQDIFPQNAIDLGVLKNPLLINFFRKMERKAYIGADWIFVHSEGNLNFLKNNHPDISNKFMVLHNWIDIKQFNGVSRTNKYRNLYHLEDKFILLFAGVMGPSQGLNFVIELAEKVKDLQDVVFLFVGDGMERTKLQDLARAKNLNNVIFKPFVSKEEYPYLVKDCDVGLVSLSSKNKTPVVPGKILGYMAAKLPVLAFLNQDSDGHSIIKNANCGLSCIHGDIQKAEHLVREIYRNKNALITYGENGYDYLVNNFEREVCIQKLIENFY</sequence>
<dbReference type="AlphaFoldDB" id="A0A9W6LLA8"/>
<proteinExistence type="predicted"/>
<keyword evidence="4" id="KW-1185">Reference proteome</keyword>
<gene>
    <name evidence="3" type="ORF">TISLANDTSLP1_18310</name>
</gene>
<dbReference type="CDD" id="cd03794">
    <property type="entry name" value="GT4_WbuB-like"/>
    <property type="match status" value="1"/>
</dbReference>
<evidence type="ECO:0000313" key="3">
    <source>
        <dbReference type="EMBL" id="GLI54138.1"/>
    </source>
</evidence>
<dbReference type="EMBL" id="BSDX01000001">
    <property type="protein sequence ID" value="GLI54138.1"/>
    <property type="molecule type" value="Genomic_DNA"/>
</dbReference>
<feature type="domain" description="Glycosyltransferase subfamily 4-like N-terminal" evidence="2">
    <location>
        <begin position="20"/>
        <end position="204"/>
    </location>
</feature>
<dbReference type="Pfam" id="PF13439">
    <property type="entry name" value="Glyco_transf_4"/>
    <property type="match status" value="1"/>
</dbReference>
<accession>A0A9W6LLA8</accession>
<reference evidence="3" key="1">
    <citation type="submission" date="2022-12" db="EMBL/GenBank/DDBJ databases">
        <title>Reference genome sequencing for broad-spectrum identification of bacterial and archaeal isolates by mass spectrometry.</title>
        <authorList>
            <person name="Sekiguchi Y."/>
            <person name="Tourlousse D.M."/>
        </authorList>
    </citation>
    <scope>NUCLEOTIDE SEQUENCE</scope>
    <source>
        <strain evidence="3">TSL-P1</strain>
    </source>
</reference>
<comment type="caution">
    <text evidence="3">The sequence shown here is derived from an EMBL/GenBank/DDBJ whole genome shotgun (WGS) entry which is preliminary data.</text>
</comment>
<dbReference type="SUPFAM" id="SSF53756">
    <property type="entry name" value="UDP-Glycosyltransferase/glycogen phosphorylase"/>
    <property type="match status" value="1"/>
</dbReference>
<dbReference type="InterPro" id="IPR028098">
    <property type="entry name" value="Glyco_trans_4-like_N"/>
</dbReference>
<dbReference type="Pfam" id="PF00534">
    <property type="entry name" value="Glycos_transf_1"/>
    <property type="match status" value="1"/>
</dbReference>
<dbReference type="InterPro" id="IPR050194">
    <property type="entry name" value="Glycosyltransferase_grp1"/>
</dbReference>
<dbReference type="PANTHER" id="PTHR45947">
    <property type="entry name" value="SULFOQUINOVOSYL TRANSFERASE SQD2"/>
    <property type="match status" value="1"/>
</dbReference>
<organism evidence="3 4">
    <name type="scientific">Thermodesulfovibrio yellowstonii</name>
    <dbReference type="NCBI Taxonomy" id="28262"/>
    <lineage>
        <taxon>Bacteria</taxon>
        <taxon>Pseudomonadati</taxon>
        <taxon>Nitrospirota</taxon>
        <taxon>Thermodesulfovibrionia</taxon>
        <taxon>Thermodesulfovibrionales</taxon>
        <taxon>Thermodesulfovibrionaceae</taxon>
        <taxon>Thermodesulfovibrio</taxon>
    </lineage>
</organism>
<dbReference type="Gene3D" id="3.40.50.2000">
    <property type="entry name" value="Glycogen Phosphorylase B"/>
    <property type="match status" value="2"/>
</dbReference>
<feature type="domain" description="Glycosyl transferase family 1" evidence="1">
    <location>
        <begin position="220"/>
        <end position="382"/>
    </location>
</feature>
<name>A0A9W6LLA8_9BACT</name>
<dbReference type="InterPro" id="IPR001296">
    <property type="entry name" value="Glyco_trans_1"/>
</dbReference>
<dbReference type="GO" id="GO:0016758">
    <property type="term" value="F:hexosyltransferase activity"/>
    <property type="evidence" value="ECO:0007669"/>
    <property type="project" value="TreeGrafter"/>
</dbReference>
<evidence type="ECO:0000313" key="4">
    <source>
        <dbReference type="Proteomes" id="UP001144297"/>
    </source>
</evidence>
<evidence type="ECO:0000259" key="2">
    <source>
        <dbReference type="Pfam" id="PF13439"/>
    </source>
</evidence>
<protein>
    <submittedName>
        <fullName evidence="3">Glycosyltransferase WbuB</fullName>
    </submittedName>
</protein>